<name>A0A0A9EZM5_ARUDO</name>
<reference evidence="1" key="1">
    <citation type="submission" date="2014-09" db="EMBL/GenBank/DDBJ databases">
        <authorList>
            <person name="Magalhaes I.L.F."/>
            <person name="Oliveira U."/>
            <person name="Santos F.R."/>
            <person name="Vidigal T.H.D.A."/>
            <person name="Brescovit A.D."/>
            <person name="Santos A.J."/>
        </authorList>
    </citation>
    <scope>NUCLEOTIDE SEQUENCE</scope>
    <source>
        <tissue evidence="1">Shoot tissue taken approximately 20 cm above the soil surface</tissue>
    </source>
</reference>
<organism evidence="1">
    <name type="scientific">Arundo donax</name>
    <name type="common">Giant reed</name>
    <name type="synonym">Donax arundinaceus</name>
    <dbReference type="NCBI Taxonomy" id="35708"/>
    <lineage>
        <taxon>Eukaryota</taxon>
        <taxon>Viridiplantae</taxon>
        <taxon>Streptophyta</taxon>
        <taxon>Embryophyta</taxon>
        <taxon>Tracheophyta</taxon>
        <taxon>Spermatophyta</taxon>
        <taxon>Magnoliopsida</taxon>
        <taxon>Liliopsida</taxon>
        <taxon>Poales</taxon>
        <taxon>Poaceae</taxon>
        <taxon>PACMAD clade</taxon>
        <taxon>Arundinoideae</taxon>
        <taxon>Arundineae</taxon>
        <taxon>Arundo</taxon>
    </lineage>
</organism>
<reference evidence="1" key="2">
    <citation type="journal article" date="2015" name="Data Brief">
        <title>Shoot transcriptome of the giant reed, Arundo donax.</title>
        <authorList>
            <person name="Barrero R.A."/>
            <person name="Guerrero F.D."/>
            <person name="Moolhuijzen P."/>
            <person name="Goolsby J.A."/>
            <person name="Tidwell J."/>
            <person name="Bellgard S.E."/>
            <person name="Bellgard M.I."/>
        </authorList>
    </citation>
    <scope>NUCLEOTIDE SEQUENCE</scope>
    <source>
        <tissue evidence="1">Shoot tissue taken approximately 20 cm above the soil surface</tissue>
    </source>
</reference>
<sequence>MPFLLSSASRVPGFFFWI</sequence>
<proteinExistence type="predicted"/>
<accession>A0A0A9EZM5</accession>
<dbReference type="EMBL" id="GBRH01196413">
    <property type="protein sequence ID" value="JAE01483.1"/>
    <property type="molecule type" value="Transcribed_RNA"/>
</dbReference>
<protein>
    <submittedName>
        <fullName evidence="1">Uncharacterized protein</fullName>
    </submittedName>
</protein>
<dbReference type="AlphaFoldDB" id="A0A0A9EZM5"/>
<evidence type="ECO:0000313" key="1">
    <source>
        <dbReference type="EMBL" id="JAE01483.1"/>
    </source>
</evidence>